<organism evidence="1 2">
    <name type="scientific">Paraglomus brasilianum</name>
    <dbReference type="NCBI Taxonomy" id="144538"/>
    <lineage>
        <taxon>Eukaryota</taxon>
        <taxon>Fungi</taxon>
        <taxon>Fungi incertae sedis</taxon>
        <taxon>Mucoromycota</taxon>
        <taxon>Glomeromycotina</taxon>
        <taxon>Glomeromycetes</taxon>
        <taxon>Paraglomerales</taxon>
        <taxon>Paraglomeraceae</taxon>
        <taxon>Paraglomus</taxon>
    </lineage>
</organism>
<reference evidence="1" key="1">
    <citation type="submission" date="2021-06" db="EMBL/GenBank/DDBJ databases">
        <authorList>
            <person name="Kallberg Y."/>
            <person name="Tangrot J."/>
            <person name="Rosling A."/>
        </authorList>
    </citation>
    <scope>NUCLEOTIDE SEQUENCE</scope>
    <source>
        <strain evidence="1">BR232B</strain>
    </source>
</reference>
<dbReference type="OrthoDB" id="2431853at2759"/>
<dbReference type="Proteomes" id="UP000789739">
    <property type="component" value="Unassembled WGS sequence"/>
</dbReference>
<comment type="caution">
    <text evidence="1">The sequence shown here is derived from an EMBL/GenBank/DDBJ whole genome shotgun (WGS) entry which is preliminary data.</text>
</comment>
<dbReference type="AlphaFoldDB" id="A0A9N9HG41"/>
<feature type="non-terminal residue" evidence="1">
    <location>
        <position position="1"/>
    </location>
</feature>
<name>A0A9N9HG41_9GLOM</name>
<evidence type="ECO:0000313" key="2">
    <source>
        <dbReference type="Proteomes" id="UP000789739"/>
    </source>
</evidence>
<sequence>PTGNGNLIMPDLCIYPSPRIVPPPGVPHPGPPPSSPDGNAHARIICEVANFQSTRSLITKCNEWLRESYVRYVIGIKLHSKSKVAKNAQGQWHRAMTAMLWQQGVAQVSEWDFGSYKAGSPTHAPTGCNALGLAQFQINIPVSD</sequence>
<gene>
    <name evidence="1" type="ORF">PBRASI_LOCUS11646</name>
</gene>
<accession>A0A9N9HG41</accession>
<evidence type="ECO:0000313" key="1">
    <source>
        <dbReference type="EMBL" id="CAG8677864.1"/>
    </source>
</evidence>
<protein>
    <submittedName>
        <fullName evidence="1">10362_t:CDS:1</fullName>
    </submittedName>
</protein>
<proteinExistence type="predicted"/>
<feature type="non-terminal residue" evidence="1">
    <location>
        <position position="144"/>
    </location>
</feature>
<keyword evidence="2" id="KW-1185">Reference proteome</keyword>
<dbReference type="EMBL" id="CAJVPI010006227">
    <property type="protein sequence ID" value="CAG8677864.1"/>
    <property type="molecule type" value="Genomic_DNA"/>
</dbReference>